<evidence type="ECO:0000256" key="2">
    <source>
        <dbReference type="ARBA" id="ARBA00007293"/>
    </source>
</evidence>
<dbReference type="GO" id="GO:0006914">
    <property type="term" value="P:autophagy"/>
    <property type="evidence" value="ECO:0007669"/>
    <property type="project" value="UniProtKB-KW"/>
</dbReference>
<comment type="similarity">
    <text evidence="2 5">Belongs to the ATG8 family.</text>
</comment>
<dbReference type="Ensembl" id="ENSAOCT00000011051.2">
    <property type="protein sequence ID" value="ENSAOCP00000002688.1"/>
    <property type="gene ID" value="ENSAOCG00000000274.2"/>
</dbReference>
<evidence type="ECO:0000256" key="5">
    <source>
        <dbReference type="RuleBase" id="RU004384"/>
    </source>
</evidence>
<evidence type="ECO:0000256" key="3">
    <source>
        <dbReference type="ARBA" id="ARBA00023136"/>
    </source>
</evidence>
<dbReference type="Pfam" id="PF02991">
    <property type="entry name" value="ATG8"/>
    <property type="match status" value="1"/>
</dbReference>
<keyword evidence="8" id="KW-1185">Reference proteome</keyword>
<dbReference type="STRING" id="80972.ENSAOCP00000002688"/>
<reference evidence="7" key="2">
    <citation type="submission" date="2025-08" db="UniProtKB">
        <authorList>
            <consortium name="Ensembl"/>
        </authorList>
    </citation>
    <scope>IDENTIFICATION</scope>
</reference>
<dbReference type="OrthoDB" id="6738456at2759"/>
<comment type="subcellular location">
    <subcellularLocation>
        <location evidence="1">Membrane</location>
    </subcellularLocation>
</comment>
<reference evidence="7 8" key="1">
    <citation type="submission" date="2022-01" db="EMBL/GenBank/DDBJ databases">
        <title>A chromosome-scale genome assembly of the false clownfish, Amphiprion ocellaris.</title>
        <authorList>
            <person name="Ryu T."/>
        </authorList>
    </citation>
    <scope>NUCLEOTIDE SEQUENCE [LARGE SCALE GENOMIC DNA]</scope>
</reference>
<dbReference type="RefSeq" id="XP_023117766.1">
    <property type="nucleotide sequence ID" value="XM_023261998.3"/>
</dbReference>
<reference evidence="7" key="3">
    <citation type="submission" date="2025-09" db="UniProtKB">
        <authorList>
            <consortium name="Ensembl"/>
        </authorList>
    </citation>
    <scope>IDENTIFICATION</scope>
</reference>
<feature type="compositionally biased region" description="Low complexity" evidence="6">
    <location>
        <begin position="112"/>
        <end position="121"/>
    </location>
</feature>
<evidence type="ECO:0008006" key="9">
    <source>
        <dbReference type="Google" id="ProtNLM"/>
    </source>
</evidence>
<gene>
    <name evidence="7" type="primary">MAP1LC3C</name>
</gene>
<evidence type="ECO:0000256" key="6">
    <source>
        <dbReference type="SAM" id="MobiDB-lite"/>
    </source>
</evidence>
<keyword evidence="4" id="KW-0449">Lipoprotein</keyword>
<dbReference type="PANTHER" id="PTHR10969">
    <property type="entry name" value="MICROTUBULE-ASSOCIATED PROTEINS 1A/1B LIGHT CHAIN 3-RELATED"/>
    <property type="match status" value="1"/>
</dbReference>
<name>A0A3Q1AN91_AMPOC</name>
<dbReference type="GeneID" id="111563087"/>
<evidence type="ECO:0000256" key="1">
    <source>
        <dbReference type="ARBA" id="ARBA00004370"/>
    </source>
</evidence>
<accession>A0A3Q1AN91</accession>
<protein>
    <recommendedName>
        <fullName evidence="9">Microtubule-associated protein 1 light chain 3 gamma, like</fullName>
    </recommendedName>
</protein>
<organism evidence="7 8">
    <name type="scientific">Amphiprion ocellaris</name>
    <name type="common">Clown anemonefish</name>
    <dbReference type="NCBI Taxonomy" id="80972"/>
    <lineage>
        <taxon>Eukaryota</taxon>
        <taxon>Metazoa</taxon>
        <taxon>Chordata</taxon>
        <taxon>Craniata</taxon>
        <taxon>Vertebrata</taxon>
        <taxon>Euteleostomi</taxon>
        <taxon>Actinopterygii</taxon>
        <taxon>Neopterygii</taxon>
        <taxon>Teleostei</taxon>
        <taxon>Neoteleostei</taxon>
        <taxon>Acanthomorphata</taxon>
        <taxon>Ovalentaria</taxon>
        <taxon>Pomacentridae</taxon>
        <taxon>Amphiprion</taxon>
    </lineage>
</organism>
<evidence type="ECO:0000313" key="8">
    <source>
        <dbReference type="Proteomes" id="UP001501940"/>
    </source>
</evidence>
<evidence type="ECO:0000313" key="7">
    <source>
        <dbReference type="Ensembl" id="ENSAOCP00000002688.1"/>
    </source>
</evidence>
<keyword evidence="5" id="KW-0072">Autophagy</keyword>
<dbReference type="InterPro" id="IPR004241">
    <property type="entry name" value="Atg8-like"/>
</dbReference>
<feature type="region of interest" description="Disordered" evidence="6">
    <location>
        <begin position="98"/>
        <end position="137"/>
    </location>
</feature>
<sequence length="189" mass="21233">MPPFDRSQLNNKRFKQRKTFATRRQEVAGIRSKFPNKVPVIIERYEREKFLPPLDKTKFLVPHELTMTQFVTVISCGAERCIVGRCYDEDNSLATSMKETHGAAAQSGLLPAHQQQRAAQHVAHHGSGVQGPPGRGRLPLHDLRLAGDVRTASSSCSTFGHRLLERLNAVWKDSRLCCSCCCGRMDFND</sequence>
<dbReference type="AlphaFoldDB" id="A0A3Q1AN91"/>
<dbReference type="Proteomes" id="UP001501940">
    <property type="component" value="Chromosome 4"/>
</dbReference>
<dbReference type="GO" id="GO:0016020">
    <property type="term" value="C:membrane"/>
    <property type="evidence" value="ECO:0007669"/>
    <property type="project" value="UniProtKB-SubCell"/>
</dbReference>
<proteinExistence type="inferred from homology"/>
<dbReference type="Gene3D" id="3.10.20.90">
    <property type="entry name" value="Phosphatidylinositol 3-kinase Catalytic Subunit, Chain A, domain 1"/>
    <property type="match status" value="1"/>
</dbReference>
<dbReference type="InterPro" id="IPR029071">
    <property type="entry name" value="Ubiquitin-like_domsf"/>
</dbReference>
<dbReference type="SUPFAM" id="SSF54236">
    <property type="entry name" value="Ubiquitin-like"/>
    <property type="match status" value="1"/>
</dbReference>
<evidence type="ECO:0000256" key="4">
    <source>
        <dbReference type="ARBA" id="ARBA00023288"/>
    </source>
</evidence>
<keyword evidence="3" id="KW-0472">Membrane</keyword>
<dbReference type="GeneTree" id="ENSGT00940000166218"/>